<accession>A0A1V4JMZ7</accession>
<keyword evidence="2" id="KW-0732">Signal</keyword>
<feature type="signal peptide" evidence="2">
    <location>
        <begin position="1"/>
        <end position="21"/>
    </location>
</feature>
<dbReference type="AlphaFoldDB" id="A0A1V4JMZ7"/>
<keyword evidence="4" id="KW-1185">Reference proteome</keyword>
<dbReference type="EMBL" id="LSYS01006902">
    <property type="protein sequence ID" value="OPJ73559.1"/>
    <property type="molecule type" value="Genomic_DNA"/>
</dbReference>
<evidence type="ECO:0000313" key="4">
    <source>
        <dbReference type="Proteomes" id="UP000190648"/>
    </source>
</evidence>
<sequence length="101" mass="11479">MRNSLWRSRFWLVGGLLLTRRETLPAGFVNQKLTRPRDHQQPSQVPTKRKQEASRAVHNLIRLLGGGAHGKHRAGVRPLNPAPHHKTSSMFLEAQLEQNCC</sequence>
<proteinExistence type="predicted"/>
<reference evidence="3 4" key="1">
    <citation type="submission" date="2016-02" db="EMBL/GenBank/DDBJ databases">
        <title>Band-tailed pigeon sequencing and assembly.</title>
        <authorList>
            <person name="Soares A.E."/>
            <person name="Novak B.J."/>
            <person name="Rice E.S."/>
            <person name="O'Connell B."/>
            <person name="Chang D."/>
            <person name="Weber S."/>
            <person name="Shapiro B."/>
        </authorList>
    </citation>
    <scope>NUCLEOTIDE SEQUENCE [LARGE SCALE GENOMIC DNA]</scope>
    <source>
        <strain evidence="3">BTP2013</strain>
        <tissue evidence="3">Blood</tissue>
    </source>
</reference>
<organism evidence="3 4">
    <name type="scientific">Patagioenas fasciata monilis</name>
    <dbReference type="NCBI Taxonomy" id="372326"/>
    <lineage>
        <taxon>Eukaryota</taxon>
        <taxon>Metazoa</taxon>
        <taxon>Chordata</taxon>
        <taxon>Craniata</taxon>
        <taxon>Vertebrata</taxon>
        <taxon>Euteleostomi</taxon>
        <taxon>Archelosauria</taxon>
        <taxon>Archosauria</taxon>
        <taxon>Dinosauria</taxon>
        <taxon>Saurischia</taxon>
        <taxon>Theropoda</taxon>
        <taxon>Coelurosauria</taxon>
        <taxon>Aves</taxon>
        <taxon>Neognathae</taxon>
        <taxon>Neoaves</taxon>
        <taxon>Columbimorphae</taxon>
        <taxon>Columbiformes</taxon>
        <taxon>Columbidae</taxon>
        <taxon>Patagioenas</taxon>
    </lineage>
</organism>
<comment type="caution">
    <text evidence="3">The sequence shown here is derived from an EMBL/GenBank/DDBJ whole genome shotgun (WGS) entry which is preliminary data.</text>
</comment>
<dbReference type="Proteomes" id="UP000190648">
    <property type="component" value="Unassembled WGS sequence"/>
</dbReference>
<feature type="region of interest" description="Disordered" evidence="1">
    <location>
        <begin position="29"/>
        <end position="52"/>
    </location>
</feature>
<name>A0A1V4JMZ7_PATFA</name>
<evidence type="ECO:0000256" key="1">
    <source>
        <dbReference type="SAM" id="MobiDB-lite"/>
    </source>
</evidence>
<evidence type="ECO:0000256" key="2">
    <source>
        <dbReference type="SAM" id="SignalP"/>
    </source>
</evidence>
<gene>
    <name evidence="3" type="ORF">AV530_005886</name>
</gene>
<protein>
    <recommendedName>
        <fullName evidence="5">Secreted protein</fullName>
    </recommendedName>
</protein>
<evidence type="ECO:0000313" key="3">
    <source>
        <dbReference type="EMBL" id="OPJ73559.1"/>
    </source>
</evidence>
<evidence type="ECO:0008006" key="5">
    <source>
        <dbReference type="Google" id="ProtNLM"/>
    </source>
</evidence>
<feature type="chain" id="PRO_5013206171" description="Secreted protein" evidence="2">
    <location>
        <begin position="22"/>
        <end position="101"/>
    </location>
</feature>